<dbReference type="InterPro" id="IPR006130">
    <property type="entry name" value="Asp/Orn_carbamoylTrfase"/>
</dbReference>
<dbReference type="InterPro" id="IPR006131">
    <property type="entry name" value="Asp_carbamoyltransf_Asp/Orn-bd"/>
</dbReference>
<dbReference type="GO" id="GO:0016597">
    <property type="term" value="F:amino acid binding"/>
    <property type="evidence" value="ECO:0007669"/>
    <property type="project" value="InterPro"/>
</dbReference>
<evidence type="ECO:0000256" key="2">
    <source>
        <dbReference type="RuleBase" id="RU003634"/>
    </source>
</evidence>
<evidence type="ECO:0000259" key="3">
    <source>
        <dbReference type="Pfam" id="PF00185"/>
    </source>
</evidence>
<dbReference type="SUPFAM" id="SSF53671">
    <property type="entry name" value="Aspartate/ornithine carbamoyltransferase"/>
    <property type="match status" value="1"/>
</dbReference>
<sequence>KLYTSLDEILPDTDVLYMTRIQKERFTSETEYEKVCDLYKITPKFMRKAKKHGKMIVMHPLPRLDEVSTAFDIDPRAAYFRQAENGLYIRMAILTILLSK</sequence>
<dbReference type="GO" id="GO:0016743">
    <property type="term" value="F:carboxyl- or carbamoyltransferase activity"/>
    <property type="evidence" value="ECO:0007669"/>
    <property type="project" value="InterPro"/>
</dbReference>
<proteinExistence type="inferred from homology"/>
<keyword evidence="1 2" id="KW-0808">Transferase</keyword>
<dbReference type="InterPro" id="IPR036901">
    <property type="entry name" value="Asp/Orn_carbamoylTrfase_sf"/>
</dbReference>
<dbReference type="AlphaFoldDB" id="A0A8S2KV14"/>
<gene>
    <name evidence="4" type="ORF">BYL167_LOCUS6982</name>
</gene>
<protein>
    <recommendedName>
        <fullName evidence="3">Aspartate/ornithine carbamoyltransferase Asp/Orn-binding domain-containing protein</fullName>
    </recommendedName>
</protein>
<dbReference type="PANTHER" id="PTHR45753">
    <property type="entry name" value="ORNITHINE CARBAMOYLTRANSFERASE, MITOCHONDRIAL"/>
    <property type="match status" value="1"/>
</dbReference>
<feature type="non-terminal residue" evidence="4">
    <location>
        <position position="1"/>
    </location>
</feature>
<feature type="domain" description="Aspartate/ornithine carbamoyltransferase Asp/Orn-binding" evidence="3">
    <location>
        <begin position="4"/>
        <end position="96"/>
    </location>
</feature>
<evidence type="ECO:0000313" key="4">
    <source>
        <dbReference type="EMBL" id="CAF3872237.1"/>
    </source>
</evidence>
<dbReference type="PRINTS" id="PR00101">
    <property type="entry name" value="ATCASE"/>
</dbReference>
<dbReference type="Pfam" id="PF00185">
    <property type="entry name" value="OTCace"/>
    <property type="match status" value="1"/>
</dbReference>
<dbReference type="PANTHER" id="PTHR45753:SF6">
    <property type="entry name" value="ASPARTATE CARBAMOYLTRANSFERASE"/>
    <property type="match status" value="1"/>
</dbReference>
<comment type="similarity">
    <text evidence="2">Belongs to the aspartate/ornithine carbamoyltransferase superfamily.</text>
</comment>
<evidence type="ECO:0000313" key="5">
    <source>
        <dbReference type="Proteomes" id="UP000681967"/>
    </source>
</evidence>
<reference evidence="4" key="1">
    <citation type="submission" date="2021-02" db="EMBL/GenBank/DDBJ databases">
        <authorList>
            <person name="Nowell W R."/>
        </authorList>
    </citation>
    <scope>NUCLEOTIDE SEQUENCE</scope>
</reference>
<dbReference type="Proteomes" id="UP000681967">
    <property type="component" value="Unassembled WGS sequence"/>
</dbReference>
<name>A0A8S2KV14_9BILA</name>
<dbReference type="GO" id="GO:0006520">
    <property type="term" value="P:amino acid metabolic process"/>
    <property type="evidence" value="ECO:0007669"/>
    <property type="project" value="InterPro"/>
</dbReference>
<dbReference type="PRINTS" id="PR00100">
    <property type="entry name" value="AOTCASE"/>
</dbReference>
<accession>A0A8S2KV14</accession>
<comment type="caution">
    <text evidence="4">The sequence shown here is derived from an EMBL/GenBank/DDBJ whole genome shotgun (WGS) entry which is preliminary data.</text>
</comment>
<organism evidence="4 5">
    <name type="scientific">Rotaria magnacalcarata</name>
    <dbReference type="NCBI Taxonomy" id="392030"/>
    <lineage>
        <taxon>Eukaryota</taxon>
        <taxon>Metazoa</taxon>
        <taxon>Spiralia</taxon>
        <taxon>Gnathifera</taxon>
        <taxon>Rotifera</taxon>
        <taxon>Eurotatoria</taxon>
        <taxon>Bdelloidea</taxon>
        <taxon>Philodinida</taxon>
        <taxon>Philodinidae</taxon>
        <taxon>Rotaria</taxon>
    </lineage>
</organism>
<evidence type="ECO:0000256" key="1">
    <source>
        <dbReference type="ARBA" id="ARBA00022679"/>
    </source>
</evidence>
<dbReference type="EMBL" id="CAJOBH010001763">
    <property type="protein sequence ID" value="CAF3872237.1"/>
    <property type="molecule type" value="Genomic_DNA"/>
</dbReference>
<dbReference type="Gene3D" id="3.40.50.1370">
    <property type="entry name" value="Aspartate/ornithine carbamoyltransferase"/>
    <property type="match status" value="1"/>
</dbReference>